<evidence type="ECO:0000313" key="3">
    <source>
        <dbReference type="Proteomes" id="UP000314294"/>
    </source>
</evidence>
<feature type="region of interest" description="Disordered" evidence="1">
    <location>
        <begin position="1"/>
        <end position="21"/>
    </location>
</feature>
<comment type="caution">
    <text evidence="2">The sequence shown here is derived from an EMBL/GenBank/DDBJ whole genome shotgun (WGS) entry which is preliminary data.</text>
</comment>
<sequence length="96" mass="10348">MQRPRHTAPGSEKVNTSFKPSAAVRNNAVGRIGPAGLVFDTCELHAAQQNIRLTTRLTGEEELRLHRGANVTMNWATALMKKTLSDSVSTSGGISM</sequence>
<evidence type="ECO:0000256" key="1">
    <source>
        <dbReference type="SAM" id="MobiDB-lite"/>
    </source>
</evidence>
<accession>A0A4Z2GGY6</accession>
<name>A0A4Z2GGY6_9TELE</name>
<gene>
    <name evidence="2" type="ORF">EYF80_037257</name>
</gene>
<protein>
    <submittedName>
        <fullName evidence="2">Uncharacterized protein</fullName>
    </submittedName>
</protein>
<dbReference type="EMBL" id="SRLO01000543">
    <property type="protein sequence ID" value="TNN52560.1"/>
    <property type="molecule type" value="Genomic_DNA"/>
</dbReference>
<keyword evidence="3" id="KW-1185">Reference proteome</keyword>
<evidence type="ECO:0000313" key="2">
    <source>
        <dbReference type="EMBL" id="TNN52560.1"/>
    </source>
</evidence>
<proteinExistence type="predicted"/>
<dbReference type="Proteomes" id="UP000314294">
    <property type="component" value="Unassembled WGS sequence"/>
</dbReference>
<dbReference type="AlphaFoldDB" id="A0A4Z2GGY6"/>
<organism evidence="2 3">
    <name type="scientific">Liparis tanakae</name>
    <name type="common">Tanaka's snailfish</name>
    <dbReference type="NCBI Taxonomy" id="230148"/>
    <lineage>
        <taxon>Eukaryota</taxon>
        <taxon>Metazoa</taxon>
        <taxon>Chordata</taxon>
        <taxon>Craniata</taxon>
        <taxon>Vertebrata</taxon>
        <taxon>Euteleostomi</taxon>
        <taxon>Actinopterygii</taxon>
        <taxon>Neopterygii</taxon>
        <taxon>Teleostei</taxon>
        <taxon>Neoteleostei</taxon>
        <taxon>Acanthomorphata</taxon>
        <taxon>Eupercaria</taxon>
        <taxon>Perciformes</taxon>
        <taxon>Cottioidei</taxon>
        <taxon>Cottales</taxon>
        <taxon>Liparidae</taxon>
        <taxon>Liparis</taxon>
    </lineage>
</organism>
<reference evidence="2 3" key="1">
    <citation type="submission" date="2019-03" db="EMBL/GenBank/DDBJ databases">
        <title>First draft genome of Liparis tanakae, snailfish: a comprehensive survey of snailfish specific genes.</title>
        <authorList>
            <person name="Kim W."/>
            <person name="Song I."/>
            <person name="Jeong J.-H."/>
            <person name="Kim D."/>
            <person name="Kim S."/>
            <person name="Ryu S."/>
            <person name="Song J.Y."/>
            <person name="Lee S.K."/>
        </authorList>
    </citation>
    <scope>NUCLEOTIDE SEQUENCE [LARGE SCALE GENOMIC DNA]</scope>
    <source>
        <tissue evidence="2">Muscle</tissue>
    </source>
</reference>